<sequence length="256" mass="27545">MIHPQAIIDPRAKLGKNVQVGAFSIIGPHVEIGDGTWIGPHVVINGPTRIGAGNKIFQFSSIGEAPQDLKYAGEPTRLEIGDRNVIRECCTFSRGTVGGGGVTRVGSDSLFMAYVHVAHDCRVGDRVVFANNATLAGHVEVGEHSILGGFVGIHQFCKVGAHVMLGVATVSFKDIPPYLMVHGNTAQPYGLNVRGLKRRGFSDAAIRGLKEAYKTVYRSGLTVEQALQELAPLSTQFPEVAVFTDFIRNAERGIIR</sequence>
<keyword evidence="6" id="KW-0963">Cytoplasm</keyword>
<gene>
    <name evidence="6" type="primary">lpxA</name>
    <name evidence="8" type="ORF">A2V58_04165</name>
</gene>
<organism evidence="8 9">
    <name type="scientific">Candidatus Muproteobacteria bacterium RBG_19FT_COMBO_61_10</name>
    <dbReference type="NCBI Taxonomy" id="1817761"/>
    <lineage>
        <taxon>Bacteria</taxon>
        <taxon>Pseudomonadati</taxon>
        <taxon>Pseudomonadota</taxon>
        <taxon>Candidatus Muproteobacteria</taxon>
    </lineage>
</organism>
<dbReference type="PANTHER" id="PTHR43480">
    <property type="entry name" value="ACYL-[ACYL-CARRIER-PROTEIN]--UDP-N-ACETYLGLUCOSAMINE O-ACYLTRANSFERASE"/>
    <property type="match status" value="1"/>
</dbReference>
<dbReference type="PIRSF" id="PIRSF000456">
    <property type="entry name" value="UDP-GlcNAc_acltr"/>
    <property type="match status" value="1"/>
</dbReference>
<comment type="similarity">
    <text evidence="6">Belongs to the transferase hexapeptide repeat family. LpxA subfamily.</text>
</comment>
<comment type="catalytic activity">
    <reaction evidence="6">
        <text>a (3R)-hydroxyacyl-[ACP] + UDP-N-acetyl-alpha-D-glucosamine = a UDP-3-O-[(3R)-3-hydroxyacyl]-N-acetyl-alpha-D-glucosamine + holo-[ACP]</text>
        <dbReference type="Rhea" id="RHEA:67812"/>
        <dbReference type="Rhea" id="RHEA-COMP:9685"/>
        <dbReference type="Rhea" id="RHEA-COMP:9945"/>
        <dbReference type="ChEBI" id="CHEBI:57705"/>
        <dbReference type="ChEBI" id="CHEBI:64479"/>
        <dbReference type="ChEBI" id="CHEBI:78827"/>
        <dbReference type="ChEBI" id="CHEBI:173225"/>
        <dbReference type="EC" id="2.3.1.129"/>
    </reaction>
</comment>
<keyword evidence="4 6" id="KW-0443">Lipid metabolism</keyword>
<evidence type="ECO:0000256" key="4">
    <source>
        <dbReference type="ARBA" id="ARBA00023098"/>
    </source>
</evidence>
<keyword evidence="2 6" id="KW-0441">Lipid A biosynthesis</keyword>
<keyword evidence="3 6" id="KW-0808">Transferase</keyword>
<evidence type="ECO:0000256" key="5">
    <source>
        <dbReference type="ARBA" id="ARBA00023315"/>
    </source>
</evidence>
<evidence type="ECO:0000259" key="7">
    <source>
        <dbReference type="Pfam" id="PF13720"/>
    </source>
</evidence>
<dbReference type="CDD" id="cd03351">
    <property type="entry name" value="LbH_UDP-GlcNAc_AT"/>
    <property type="match status" value="1"/>
</dbReference>
<dbReference type="PANTHER" id="PTHR43480:SF1">
    <property type="entry name" value="ACYL-[ACYL-CARRIER-PROTEIN]--UDP-N-ACETYLGLUCOSAMINE O-ACYLTRANSFERASE, MITOCHONDRIAL-RELATED"/>
    <property type="match status" value="1"/>
</dbReference>
<dbReference type="Pfam" id="PF00132">
    <property type="entry name" value="Hexapep"/>
    <property type="match status" value="1"/>
</dbReference>
<dbReference type="InterPro" id="IPR011004">
    <property type="entry name" value="Trimer_LpxA-like_sf"/>
</dbReference>
<comment type="subcellular location">
    <subcellularLocation>
        <location evidence="6">Cytoplasm</location>
    </subcellularLocation>
</comment>
<evidence type="ECO:0000313" key="8">
    <source>
        <dbReference type="EMBL" id="OGI59162.1"/>
    </source>
</evidence>
<dbReference type="InterPro" id="IPR010137">
    <property type="entry name" value="Lipid_A_LpxA"/>
</dbReference>
<dbReference type="GO" id="GO:0005737">
    <property type="term" value="C:cytoplasm"/>
    <property type="evidence" value="ECO:0007669"/>
    <property type="project" value="UniProtKB-SubCell"/>
</dbReference>
<keyword evidence="1 6" id="KW-0444">Lipid biosynthesis</keyword>
<evidence type="ECO:0000256" key="1">
    <source>
        <dbReference type="ARBA" id="ARBA00022516"/>
    </source>
</evidence>
<evidence type="ECO:0000313" key="9">
    <source>
        <dbReference type="Proteomes" id="UP000177950"/>
    </source>
</evidence>
<name>A0A1F6UPI0_9PROT</name>
<comment type="function">
    <text evidence="6">Involved in the biosynthesis of lipid A, a phosphorylated glycolipid that anchors the lipopolysaccharide to the outer membrane of the cell.</text>
</comment>
<dbReference type="SUPFAM" id="SSF51161">
    <property type="entry name" value="Trimeric LpxA-like enzymes"/>
    <property type="match status" value="1"/>
</dbReference>
<dbReference type="Gene3D" id="2.160.10.10">
    <property type="entry name" value="Hexapeptide repeat proteins"/>
    <property type="match status" value="1"/>
</dbReference>
<reference evidence="8 9" key="1">
    <citation type="journal article" date="2016" name="Nat. Commun.">
        <title>Thousands of microbial genomes shed light on interconnected biogeochemical processes in an aquifer system.</title>
        <authorList>
            <person name="Anantharaman K."/>
            <person name="Brown C.T."/>
            <person name="Hug L.A."/>
            <person name="Sharon I."/>
            <person name="Castelle C.J."/>
            <person name="Probst A.J."/>
            <person name="Thomas B.C."/>
            <person name="Singh A."/>
            <person name="Wilkins M.J."/>
            <person name="Karaoz U."/>
            <person name="Brodie E.L."/>
            <person name="Williams K.H."/>
            <person name="Hubbard S.S."/>
            <person name="Banfield J.F."/>
        </authorList>
    </citation>
    <scope>NUCLEOTIDE SEQUENCE [LARGE SCALE GENOMIC DNA]</scope>
</reference>
<dbReference type="GO" id="GO:0008780">
    <property type="term" value="F:acyl-[acyl-carrier-protein]-UDP-N-acetylglucosamine O-acyltransferase activity"/>
    <property type="evidence" value="ECO:0007669"/>
    <property type="project" value="UniProtKB-UniRule"/>
</dbReference>
<comment type="subunit">
    <text evidence="6">Homotrimer.</text>
</comment>
<evidence type="ECO:0000256" key="6">
    <source>
        <dbReference type="HAMAP-Rule" id="MF_00387"/>
    </source>
</evidence>
<protein>
    <recommendedName>
        <fullName evidence="6">Acyl-[acyl-carrier-protein]--UDP-N-acetylglucosamine O-acyltransferase</fullName>
        <shortName evidence="6">UDP-N-acetylglucosamine acyltransferase</shortName>
        <ecNumber evidence="6">2.3.1.129</ecNumber>
    </recommendedName>
</protein>
<dbReference type="Proteomes" id="UP000177950">
    <property type="component" value="Unassembled WGS sequence"/>
</dbReference>
<dbReference type="Pfam" id="PF13720">
    <property type="entry name" value="Acetyltransf_11"/>
    <property type="match status" value="1"/>
</dbReference>
<dbReference type="InterPro" id="IPR029098">
    <property type="entry name" value="Acetyltransf_C"/>
</dbReference>
<evidence type="ECO:0000256" key="2">
    <source>
        <dbReference type="ARBA" id="ARBA00022556"/>
    </source>
</evidence>
<dbReference type="InterPro" id="IPR037157">
    <property type="entry name" value="Acetyltransf_C_sf"/>
</dbReference>
<dbReference type="UniPathway" id="UPA00359">
    <property type="reaction ID" value="UER00477"/>
</dbReference>
<feature type="domain" description="UDP N-acetylglucosamine O-acyltransferase C-terminal" evidence="7">
    <location>
        <begin position="174"/>
        <end position="255"/>
    </location>
</feature>
<dbReference type="HAMAP" id="MF_00387">
    <property type="entry name" value="LpxA"/>
    <property type="match status" value="1"/>
</dbReference>
<keyword evidence="5 6" id="KW-0012">Acyltransferase</keyword>
<dbReference type="NCBIfam" id="NF003657">
    <property type="entry name" value="PRK05289.1"/>
    <property type="match status" value="1"/>
</dbReference>
<comment type="caution">
    <text evidence="8">The sequence shown here is derived from an EMBL/GenBank/DDBJ whole genome shotgun (WGS) entry which is preliminary data.</text>
</comment>
<dbReference type="EMBL" id="MFSV01000008">
    <property type="protein sequence ID" value="OGI59162.1"/>
    <property type="molecule type" value="Genomic_DNA"/>
</dbReference>
<dbReference type="AlphaFoldDB" id="A0A1F6UPI0"/>
<dbReference type="Gene3D" id="1.20.1180.10">
    <property type="entry name" value="Udp N-acetylglucosamine O-acyltransferase, C-terminal domain"/>
    <property type="match status" value="1"/>
</dbReference>
<dbReference type="NCBIfam" id="TIGR01852">
    <property type="entry name" value="lipid_A_lpxA"/>
    <property type="match status" value="1"/>
</dbReference>
<comment type="pathway">
    <text evidence="6">Glycolipid biosynthesis; lipid IV(A) biosynthesis; lipid IV(A) from (3R)-3-hydroxytetradecanoyl-[acyl-carrier-protein] and UDP-N-acetyl-alpha-D-glucosamine: step 1/6.</text>
</comment>
<dbReference type="EC" id="2.3.1.129" evidence="6"/>
<dbReference type="GO" id="GO:0016020">
    <property type="term" value="C:membrane"/>
    <property type="evidence" value="ECO:0007669"/>
    <property type="project" value="GOC"/>
</dbReference>
<evidence type="ECO:0000256" key="3">
    <source>
        <dbReference type="ARBA" id="ARBA00022679"/>
    </source>
</evidence>
<keyword evidence="6" id="KW-0677">Repeat</keyword>
<dbReference type="InterPro" id="IPR001451">
    <property type="entry name" value="Hexapep"/>
</dbReference>
<accession>A0A1F6UPI0</accession>
<proteinExistence type="inferred from homology"/>
<dbReference type="GO" id="GO:0009245">
    <property type="term" value="P:lipid A biosynthetic process"/>
    <property type="evidence" value="ECO:0007669"/>
    <property type="project" value="UniProtKB-UniRule"/>
</dbReference>